<dbReference type="Pfam" id="PF02731">
    <property type="entry name" value="SKIP_SNW"/>
    <property type="match status" value="1"/>
</dbReference>
<comment type="similarity">
    <text evidence="1">Belongs to the SNW family.</text>
</comment>
<dbReference type="Proteomes" id="UP001439008">
    <property type="component" value="Unassembled WGS sequence"/>
</dbReference>
<comment type="caution">
    <text evidence="4">The sequence shown here is derived from an EMBL/GenBank/DDBJ whole genome shotgun (WGS) entry which is preliminary data.</text>
</comment>
<evidence type="ECO:0000256" key="1">
    <source>
        <dbReference type="ARBA" id="ARBA00010197"/>
    </source>
</evidence>
<feature type="compositionally biased region" description="Low complexity" evidence="2">
    <location>
        <begin position="237"/>
        <end position="249"/>
    </location>
</feature>
<name>A0ABV2AHQ7_9EUKA</name>
<dbReference type="InterPro" id="IPR004015">
    <property type="entry name" value="SKI-int_prot_SKIP_SNW-dom"/>
</dbReference>
<feature type="domain" description="SKI-interacting protein SKIP SNW" evidence="3">
    <location>
        <begin position="62"/>
        <end position="213"/>
    </location>
</feature>
<feature type="compositionally biased region" description="Basic and acidic residues" evidence="2">
    <location>
        <begin position="301"/>
        <end position="311"/>
    </location>
</feature>
<evidence type="ECO:0000259" key="3">
    <source>
        <dbReference type="Pfam" id="PF02731"/>
    </source>
</evidence>
<evidence type="ECO:0000313" key="4">
    <source>
        <dbReference type="EMBL" id="MES1919221.1"/>
    </source>
</evidence>
<proteinExistence type="inferred from homology"/>
<protein>
    <submittedName>
        <fullName evidence="4">SNW domain-containing protein 1</fullName>
    </submittedName>
</protein>
<accession>A0ABV2AHQ7</accession>
<feature type="region of interest" description="Disordered" evidence="2">
    <location>
        <begin position="85"/>
        <end position="120"/>
    </location>
</feature>
<feature type="region of interest" description="Disordered" evidence="2">
    <location>
        <begin position="234"/>
        <end position="320"/>
    </location>
</feature>
<dbReference type="PANTHER" id="PTHR12096">
    <property type="entry name" value="NUCLEAR PROTEIN SKIP-RELATED"/>
    <property type="match status" value="1"/>
</dbReference>
<dbReference type="EMBL" id="JBDODL010000230">
    <property type="protein sequence ID" value="MES1919221.1"/>
    <property type="molecule type" value="Genomic_DNA"/>
</dbReference>
<reference evidence="4 5" key="1">
    <citation type="journal article" date="2024" name="BMC Biol.">
        <title>Comparative genomics of Ascetosporea gives new insight into the evolutionary basis for animal parasitism in Rhizaria.</title>
        <authorList>
            <person name="Hiltunen Thoren M."/>
            <person name="Onut-Brannstrom I."/>
            <person name="Alfjorden A."/>
            <person name="Peckova H."/>
            <person name="Swords F."/>
            <person name="Hooper C."/>
            <person name="Holzer A.S."/>
            <person name="Bass D."/>
            <person name="Burki F."/>
        </authorList>
    </citation>
    <scope>NUCLEOTIDE SEQUENCE [LARGE SCALE GENOMIC DNA]</scope>
    <source>
        <strain evidence="4">20-A016</strain>
    </source>
</reference>
<feature type="compositionally biased region" description="Basic and acidic residues" evidence="2">
    <location>
        <begin position="250"/>
        <end position="294"/>
    </location>
</feature>
<evidence type="ECO:0000313" key="5">
    <source>
        <dbReference type="Proteomes" id="UP001439008"/>
    </source>
</evidence>
<gene>
    <name evidence="4" type="primary">SNW1</name>
    <name evidence="4" type="ORF">MHBO_001081</name>
</gene>
<dbReference type="InterPro" id="IPR017862">
    <property type="entry name" value="SKI-int_prot_SKIP"/>
</dbReference>
<keyword evidence="5" id="KW-1185">Reference proteome</keyword>
<sequence length="345" mass="40369">MITTRPENENYFDKQISRKPTREEGLKNTEQTRTALEKIISGKIEAKKQRDIRKAKENEPVYVKFEPAQQHNSALKTRVIRLQEMPLDPLDPPKHRFRKQPMRASSPPPPVLQSPPRKLSRKEAAEWKIPPCVSNWKNVKSYTIPLDKRVAADGRGYESFTINSRFSALSTALYEAENVARENVRLRGEQVKRLAQQKRQKAEAELEKRAMGAIQQSHDAEFVSNVRERMEEKYNEAVAKASNRKSASARGEERPRYKKSSEESAKRLKERILREKLRKDRMHDRRRELRQEERKKKRGHQAREKRRDISEKIALGQSLKSNNIVMYDSRLFNRDSGGELEQESD</sequence>
<organism evidence="4 5">
    <name type="scientific">Bonamia ostreae</name>
    <dbReference type="NCBI Taxonomy" id="126728"/>
    <lineage>
        <taxon>Eukaryota</taxon>
        <taxon>Sar</taxon>
        <taxon>Rhizaria</taxon>
        <taxon>Endomyxa</taxon>
        <taxon>Ascetosporea</taxon>
        <taxon>Haplosporida</taxon>
        <taxon>Bonamia</taxon>
    </lineage>
</organism>
<evidence type="ECO:0000256" key="2">
    <source>
        <dbReference type="SAM" id="MobiDB-lite"/>
    </source>
</evidence>
<feature type="compositionally biased region" description="Basic and acidic residues" evidence="2">
    <location>
        <begin position="1"/>
        <end position="27"/>
    </location>
</feature>
<feature type="region of interest" description="Disordered" evidence="2">
    <location>
        <begin position="1"/>
        <end position="30"/>
    </location>
</feature>